<evidence type="ECO:0000256" key="1">
    <source>
        <dbReference type="SAM" id="MobiDB-lite"/>
    </source>
</evidence>
<evidence type="ECO:0000313" key="3">
    <source>
        <dbReference type="Proteomes" id="UP001337655"/>
    </source>
</evidence>
<sequence>MFTIGNDSFVLTKKAVHDEIAEVWAMLDEEGTIVYKVRPQQWREPASAGELELTPDEYVDMDALLEELRARKESAVMLQAAEEVNTPDKQISKLEAELQKGREVYEQLCSAYGQWKFKKPELVSIAAECLRVNLRSLQHQPSTSSEWWDVFIWLLHDQLLVSWRDPDQLPANEIPPEIPHLPSQLTFTLTEAALSKKAQEHWINKNVVSTMASLVSLSMLRPIASGVFPGLIGPYVNKKFRQGMQFFYWNMNRTPDYTSSHIFPDITPDVKFEGEERQKAIAEAAQDLKADGVTWLLVRMVWHDYLMPAAKEGDAREINAIMLHLQGAVQGEDLREDGDYGEECDVEDEEWDTDDDRDGDGWDDEED</sequence>
<accession>A0AAV9PEP0</accession>
<feature type="compositionally biased region" description="Acidic residues" evidence="1">
    <location>
        <begin position="334"/>
        <end position="367"/>
    </location>
</feature>
<comment type="caution">
    <text evidence="2">The sequence shown here is derived from an EMBL/GenBank/DDBJ whole genome shotgun (WGS) entry which is preliminary data.</text>
</comment>
<feature type="region of interest" description="Disordered" evidence="1">
    <location>
        <begin position="332"/>
        <end position="367"/>
    </location>
</feature>
<name>A0AAV9PEP0_9PEZI</name>
<evidence type="ECO:0000313" key="2">
    <source>
        <dbReference type="EMBL" id="KAK5172113.1"/>
    </source>
</evidence>
<organism evidence="2 3">
    <name type="scientific">Saxophila tyrrhenica</name>
    <dbReference type="NCBI Taxonomy" id="1690608"/>
    <lineage>
        <taxon>Eukaryota</taxon>
        <taxon>Fungi</taxon>
        <taxon>Dikarya</taxon>
        <taxon>Ascomycota</taxon>
        <taxon>Pezizomycotina</taxon>
        <taxon>Dothideomycetes</taxon>
        <taxon>Dothideomycetidae</taxon>
        <taxon>Mycosphaerellales</taxon>
        <taxon>Extremaceae</taxon>
        <taxon>Saxophila</taxon>
    </lineage>
</organism>
<proteinExistence type="predicted"/>
<dbReference type="RefSeq" id="XP_064660957.1">
    <property type="nucleotide sequence ID" value="XM_064801006.1"/>
</dbReference>
<dbReference type="GeneID" id="89925097"/>
<gene>
    <name evidence="2" type="ORF">LTR77_003751</name>
</gene>
<dbReference type="Proteomes" id="UP001337655">
    <property type="component" value="Unassembled WGS sequence"/>
</dbReference>
<keyword evidence="3" id="KW-1185">Reference proteome</keyword>
<protein>
    <submittedName>
        <fullName evidence="2">Uncharacterized protein</fullName>
    </submittedName>
</protein>
<dbReference type="EMBL" id="JAVRRT010000005">
    <property type="protein sequence ID" value="KAK5172113.1"/>
    <property type="molecule type" value="Genomic_DNA"/>
</dbReference>
<dbReference type="AlphaFoldDB" id="A0AAV9PEP0"/>
<reference evidence="2 3" key="1">
    <citation type="submission" date="2023-08" db="EMBL/GenBank/DDBJ databases">
        <title>Black Yeasts Isolated from many extreme environments.</title>
        <authorList>
            <person name="Coleine C."/>
            <person name="Stajich J.E."/>
            <person name="Selbmann L."/>
        </authorList>
    </citation>
    <scope>NUCLEOTIDE SEQUENCE [LARGE SCALE GENOMIC DNA]</scope>
    <source>
        <strain evidence="2 3">CCFEE 5935</strain>
    </source>
</reference>